<feature type="non-terminal residue" evidence="1">
    <location>
        <position position="113"/>
    </location>
</feature>
<reference evidence="1 2" key="1">
    <citation type="submission" date="2018-11" db="EMBL/GenBank/DDBJ databases">
        <authorList>
            <consortium name="Pathogen Informatics"/>
        </authorList>
    </citation>
    <scope>NUCLEOTIDE SEQUENCE [LARGE SCALE GENOMIC DNA]</scope>
</reference>
<proteinExistence type="predicted"/>
<evidence type="ECO:0000313" key="1">
    <source>
        <dbReference type="EMBL" id="VDN37757.1"/>
    </source>
</evidence>
<accession>A0A3P7NVZ1</accession>
<gene>
    <name evidence="1" type="ORF">DILT_LOCUS17413</name>
</gene>
<protein>
    <submittedName>
        <fullName evidence="1">Uncharacterized protein</fullName>
    </submittedName>
</protein>
<sequence>MLAVNSKRDAEAKATLSTLLDLSQSTFKFSDWLDAPVLLQWLDLIRIYLKESSASRDDVSAGVESFWPQLVGQPVTTADHFLRLHVSWLLTALELSSAASIKTSSLASQRLQA</sequence>
<evidence type="ECO:0000313" key="2">
    <source>
        <dbReference type="Proteomes" id="UP000281553"/>
    </source>
</evidence>
<organism evidence="1 2">
    <name type="scientific">Dibothriocephalus latus</name>
    <name type="common">Fish tapeworm</name>
    <name type="synonym">Diphyllobothrium latum</name>
    <dbReference type="NCBI Taxonomy" id="60516"/>
    <lineage>
        <taxon>Eukaryota</taxon>
        <taxon>Metazoa</taxon>
        <taxon>Spiralia</taxon>
        <taxon>Lophotrochozoa</taxon>
        <taxon>Platyhelminthes</taxon>
        <taxon>Cestoda</taxon>
        <taxon>Eucestoda</taxon>
        <taxon>Diphyllobothriidea</taxon>
        <taxon>Diphyllobothriidae</taxon>
        <taxon>Dibothriocephalus</taxon>
    </lineage>
</organism>
<name>A0A3P7NVZ1_DIBLA</name>
<dbReference type="AlphaFoldDB" id="A0A3P7NVZ1"/>
<keyword evidence="2" id="KW-1185">Reference proteome</keyword>
<dbReference type="Proteomes" id="UP000281553">
    <property type="component" value="Unassembled WGS sequence"/>
</dbReference>
<dbReference type="EMBL" id="UYRU01091654">
    <property type="protein sequence ID" value="VDN37757.1"/>
    <property type="molecule type" value="Genomic_DNA"/>
</dbReference>